<gene>
    <name evidence="3" type="ORF">FPE01S_02_05150</name>
</gene>
<feature type="chain" id="PRO_5002429820" description="3-keto-alpha-glucoside-1,2-lyase/3-keto-2-hydroxy-glucal hydratase domain-containing protein" evidence="1">
    <location>
        <begin position="21"/>
        <end position="244"/>
    </location>
</feature>
<evidence type="ECO:0000313" key="3">
    <source>
        <dbReference type="EMBL" id="GAO43410.1"/>
    </source>
</evidence>
<dbReference type="InterPro" id="IPR010496">
    <property type="entry name" value="AL/BT2_dom"/>
</dbReference>
<feature type="domain" description="3-keto-alpha-glucoside-1,2-lyase/3-keto-2-hydroxy-glucal hydratase" evidence="2">
    <location>
        <begin position="33"/>
        <end position="242"/>
    </location>
</feature>
<dbReference type="STRING" id="1220578.FPE01S_02_05150"/>
<name>A0A0E9N270_9BACT</name>
<evidence type="ECO:0000256" key="1">
    <source>
        <dbReference type="SAM" id="SignalP"/>
    </source>
</evidence>
<dbReference type="EMBL" id="BBWV01000002">
    <property type="protein sequence ID" value="GAO43410.1"/>
    <property type="molecule type" value="Genomic_DNA"/>
</dbReference>
<protein>
    <recommendedName>
        <fullName evidence="2">3-keto-alpha-glucoside-1,2-lyase/3-keto-2-hydroxy-glucal hydratase domain-containing protein</fullName>
    </recommendedName>
</protein>
<evidence type="ECO:0000259" key="2">
    <source>
        <dbReference type="Pfam" id="PF06439"/>
    </source>
</evidence>
<dbReference type="OrthoDB" id="659240at2"/>
<dbReference type="RefSeq" id="WP_046369293.1">
    <property type="nucleotide sequence ID" value="NZ_BBWV01000002.1"/>
</dbReference>
<proteinExistence type="predicted"/>
<reference evidence="3 4" key="1">
    <citation type="submission" date="2015-04" db="EMBL/GenBank/DDBJ databases">
        <title>Whole genome shotgun sequence of Flavihumibacter petaseus NBRC 106054.</title>
        <authorList>
            <person name="Miyazawa S."/>
            <person name="Hosoyama A."/>
            <person name="Hashimoto M."/>
            <person name="Noguchi M."/>
            <person name="Tsuchikane K."/>
            <person name="Ohji S."/>
            <person name="Yamazoe A."/>
            <person name="Ichikawa N."/>
            <person name="Kimura A."/>
            <person name="Fujita N."/>
        </authorList>
    </citation>
    <scope>NUCLEOTIDE SEQUENCE [LARGE SCALE GENOMIC DNA]</scope>
    <source>
        <strain evidence="3 4">NBRC 106054</strain>
    </source>
</reference>
<comment type="caution">
    <text evidence="3">The sequence shown here is derived from an EMBL/GenBank/DDBJ whole genome shotgun (WGS) entry which is preliminary data.</text>
</comment>
<dbReference type="GO" id="GO:0016787">
    <property type="term" value="F:hydrolase activity"/>
    <property type="evidence" value="ECO:0007669"/>
    <property type="project" value="InterPro"/>
</dbReference>
<feature type="signal peptide" evidence="1">
    <location>
        <begin position="1"/>
        <end position="20"/>
    </location>
</feature>
<dbReference type="Gene3D" id="2.60.120.560">
    <property type="entry name" value="Exo-inulinase, domain 1"/>
    <property type="match status" value="1"/>
</dbReference>
<evidence type="ECO:0000313" key="4">
    <source>
        <dbReference type="Proteomes" id="UP000033121"/>
    </source>
</evidence>
<keyword evidence="4" id="KW-1185">Reference proteome</keyword>
<sequence length="244" mass="26942">MRKILLCLQLLLLAGLIANGQDNTLSRKQVKAGWILLFDGHSASGWKGAFIDDFPPKGWQIDSGMLMVDPAEGKESVNGGDIVTRELYSDFELLVDFRITEGANSGIKYFVDPAQPVPQNPRSAIGLEFQILDDARHPDAKLGRNGNRTLGSLYDLIPAPDTKPVHAVGEWNHARIVSRGNHVEHWLNGVKLISYERGSAGFAAIVAESKYKDIPGFGQVKAGRILLQDHGNRVCFKNIYLRKL</sequence>
<organism evidence="3 4">
    <name type="scientific">Flavihumibacter petaseus NBRC 106054</name>
    <dbReference type="NCBI Taxonomy" id="1220578"/>
    <lineage>
        <taxon>Bacteria</taxon>
        <taxon>Pseudomonadati</taxon>
        <taxon>Bacteroidota</taxon>
        <taxon>Chitinophagia</taxon>
        <taxon>Chitinophagales</taxon>
        <taxon>Chitinophagaceae</taxon>
        <taxon>Flavihumibacter</taxon>
    </lineage>
</organism>
<dbReference type="Pfam" id="PF06439">
    <property type="entry name" value="3keto-disac_hyd"/>
    <property type="match status" value="1"/>
</dbReference>
<dbReference type="AlphaFoldDB" id="A0A0E9N270"/>
<keyword evidence="1" id="KW-0732">Signal</keyword>
<dbReference type="Proteomes" id="UP000033121">
    <property type="component" value="Unassembled WGS sequence"/>
</dbReference>
<accession>A0A0E9N270</accession>